<accession>A0A5J5C9I6</accession>
<name>A0A5J5C9I6_9ASTE</name>
<evidence type="ECO:0000313" key="3">
    <source>
        <dbReference type="Proteomes" id="UP000325577"/>
    </source>
</evidence>
<dbReference type="InterPro" id="IPR039300">
    <property type="entry name" value="JASON"/>
</dbReference>
<reference evidence="2 3" key="1">
    <citation type="submission" date="2019-09" db="EMBL/GenBank/DDBJ databases">
        <title>A chromosome-level genome assembly of the Chinese tupelo Nyssa sinensis.</title>
        <authorList>
            <person name="Yang X."/>
            <person name="Kang M."/>
            <person name="Yang Y."/>
            <person name="Xiong H."/>
            <person name="Wang M."/>
            <person name="Zhang Z."/>
            <person name="Wang Z."/>
            <person name="Wu H."/>
            <person name="Ma T."/>
            <person name="Liu J."/>
            <person name="Xi Z."/>
        </authorList>
    </citation>
    <scope>NUCLEOTIDE SEQUENCE [LARGE SCALE GENOMIC DNA]</scope>
    <source>
        <strain evidence="2">J267</strain>
        <tissue evidence="2">Leaf</tissue>
    </source>
</reference>
<dbReference type="Proteomes" id="UP000325577">
    <property type="component" value="Linkage Group LG0"/>
</dbReference>
<dbReference type="EMBL" id="CM018031">
    <property type="protein sequence ID" value="KAA8550720.1"/>
    <property type="molecule type" value="Genomic_DNA"/>
</dbReference>
<evidence type="ECO:0000256" key="1">
    <source>
        <dbReference type="SAM" id="MobiDB-lite"/>
    </source>
</evidence>
<dbReference type="PANTHER" id="PTHR33318">
    <property type="entry name" value="ASPARTYL/GLUTAMYL-TRNA(ASN/GLN) AMIDOTRANSFERASE SUBUNIT"/>
    <property type="match status" value="1"/>
</dbReference>
<dbReference type="GO" id="GO:0007142">
    <property type="term" value="P:male meiosis II"/>
    <property type="evidence" value="ECO:0007669"/>
    <property type="project" value="InterPro"/>
</dbReference>
<feature type="region of interest" description="Disordered" evidence="1">
    <location>
        <begin position="52"/>
        <end position="99"/>
    </location>
</feature>
<evidence type="ECO:0000313" key="2">
    <source>
        <dbReference type="EMBL" id="KAA8550720.1"/>
    </source>
</evidence>
<dbReference type="AlphaFoldDB" id="A0A5J5C9I6"/>
<feature type="compositionally biased region" description="Acidic residues" evidence="1">
    <location>
        <begin position="66"/>
        <end position="97"/>
    </location>
</feature>
<keyword evidence="3" id="KW-1185">Reference proteome</keyword>
<sequence length="306" mass="34353">MSKPMNLFRSMKVLIFYPRVTKVARTKRKKVLQNRANPIRSPTLIQSHRALGSYPSNHRYQNCRDSDDEVEELEDEDSDLDDEELEEYDDCDDEDGDDRIVGEDVWTESIPTASMESSTENSLARVIKEEVESPMTMSGLPEQQVKSIRSCARDRSVYVHPVLNPVENLSQWKAVKSKGAPPLKPDKENCTADQEAAPRISFSLEPSFKQSSFNFKSRFDQSKNSNQEIAVDASLSNWLVSSETTPTKKTSSMGFETITSAITMSQGSNSARSLDDRPILGALTLEELKQFSASSTPRRSPSRSPD</sequence>
<proteinExistence type="predicted"/>
<dbReference type="PANTHER" id="PTHR33318:SF4">
    <property type="entry name" value="OS04G0511700 PROTEIN"/>
    <property type="match status" value="1"/>
</dbReference>
<dbReference type="OrthoDB" id="1925835at2759"/>
<gene>
    <name evidence="2" type="ORF">F0562_002404</name>
</gene>
<organism evidence="2 3">
    <name type="scientific">Nyssa sinensis</name>
    <dbReference type="NCBI Taxonomy" id="561372"/>
    <lineage>
        <taxon>Eukaryota</taxon>
        <taxon>Viridiplantae</taxon>
        <taxon>Streptophyta</taxon>
        <taxon>Embryophyta</taxon>
        <taxon>Tracheophyta</taxon>
        <taxon>Spermatophyta</taxon>
        <taxon>Magnoliopsida</taxon>
        <taxon>eudicotyledons</taxon>
        <taxon>Gunneridae</taxon>
        <taxon>Pentapetalae</taxon>
        <taxon>asterids</taxon>
        <taxon>Cornales</taxon>
        <taxon>Nyssaceae</taxon>
        <taxon>Nyssa</taxon>
    </lineage>
</organism>
<protein>
    <submittedName>
        <fullName evidence="2">Uncharacterized protein</fullName>
    </submittedName>
</protein>